<keyword evidence="2" id="KW-0808">Transferase</keyword>
<evidence type="ECO:0000259" key="1">
    <source>
        <dbReference type="Pfam" id="PF05050"/>
    </source>
</evidence>
<keyword evidence="2" id="KW-0489">Methyltransferase</keyword>
<evidence type="ECO:0000313" key="3">
    <source>
        <dbReference type="Proteomes" id="UP000530564"/>
    </source>
</evidence>
<accession>A0A839ZYW8</accession>
<dbReference type="AlphaFoldDB" id="A0A839ZYW8"/>
<dbReference type="RefSeq" id="WP_183772657.1">
    <property type="nucleotide sequence ID" value="NZ_JACIDK010000003.1"/>
</dbReference>
<comment type="caution">
    <text evidence="2">The sequence shown here is derived from an EMBL/GenBank/DDBJ whole genome shotgun (WGS) entry which is preliminary data.</text>
</comment>
<dbReference type="Gene3D" id="3.40.50.150">
    <property type="entry name" value="Vaccinia Virus protein VP39"/>
    <property type="match status" value="1"/>
</dbReference>
<sequence length="354" mass="38745">MQNEKLGAALARIAETPEWREAFVRHVLAFEKDIATPGVDLREEVTGPLVDAVFRESELVRKQLSNGAVFEFLYRSKIARDFVMSEPTVPDHAWEPQTSRIVVELAKRAKQVVVGGAYFGDHAILIAREVAGRGGVVHAFEPNSEQRGQLIRNAELNGLSNLVPRAEGLWDSSSANLRLVGYDSFASVETAEAGDADSFQTVTINDYLQSAGVENLDLIVLDIEGAELAALKGAEAYLAKPAGQAPDIVFEVHRHYVDWTNGLADTEIGRFLTQHGYQLFALRDFNSNVDLSGKPIELIPADAVYLEGPPHGFNMIAVKDSSSLMAPTYSIVRDVSPKLLRHKDPALHHPLGGL</sequence>
<dbReference type="GO" id="GO:0032259">
    <property type="term" value="P:methylation"/>
    <property type="evidence" value="ECO:0007669"/>
    <property type="project" value="UniProtKB-KW"/>
</dbReference>
<dbReference type="EMBL" id="JACIDK010000003">
    <property type="protein sequence ID" value="MBB3891566.1"/>
    <property type="molecule type" value="Genomic_DNA"/>
</dbReference>
<dbReference type="PANTHER" id="PTHR34203:SF15">
    <property type="entry name" value="SLL1173 PROTEIN"/>
    <property type="match status" value="1"/>
</dbReference>
<evidence type="ECO:0000313" key="2">
    <source>
        <dbReference type="EMBL" id="MBB3891566.1"/>
    </source>
</evidence>
<proteinExistence type="predicted"/>
<dbReference type="Proteomes" id="UP000530564">
    <property type="component" value="Unassembled WGS sequence"/>
</dbReference>
<dbReference type="GO" id="GO:0008168">
    <property type="term" value="F:methyltransferase activity"/>
    <property type="evidence" value="ECO:0007669"/>
    <property type="project" value="UniProtKB-KW"/>
</dbReference>
<keyword evidence="3" id="KW-1185">Reference proteome</keyword>
<name>A0A839ZYW8_9CAUL</name>
<dbReference type="Pfam" id="PF05050">
    <property type="entry name" value="Methyltransf_21"/>
    <property type="match status" value="1"/>
</dbReference>
<reference evidence="2 3" key="1">
    <citation type="submission" date="2020-08" db="EMBL/GenBank/DDBJ databases">
        <title>Genomic Encyclopedia of Type Strains, Phase IV (KMG-IV): sequencing the most valuable type-strain genomes for metagenomic binning, comparative biology and taxonomic classification.</title>
        <authorList>
            <person name="Goeker M."/>
        </authorList>
    </citation>
    <scope>NUCLEOTIDE SEQUENCE [LARGE SCALE GENOMIC DNA]</scope>
    <source>
        <strain evidence="2 3">DSM 21793</strain>
    </source>
</reference>
<dbReference type="InterPro" id="IPR006342">
    <property type="entry name" value="FkbM_mtfrase"/>
</dbReference>
<organism evidence="2 3">
    <name type="scientific">Phenylobacterium haematophilum</name>
    <dbReference type="NCBI Taxonomy" id="98513"/>
    <lineage>
        <taxon>Bacteria</taxon>
        <taxon>Pseudomonadati</taxon>
        <taxon>Pseudomonadota</taxon>
        <taxon>Alphaproteobacteria</taxon>
        <taxon>Caulobacterales</taxon>
        <taxon>Caulobacteraceae</taxon>
        <taxon>Phenylobacterium</taxon>
    </lineage>
</organism>
<dbReference type="PANTHER" id="PTHR34203">
    <property type="entry name" value="METHYLTRANSFERASE, FKBM FAMILY PROTEIN"/>
    <property type="match status" value="1"/>
</dbReference>
<dbReference type="SUPFAM" id="SSF53335">
    <property type="entry name" value="S-adenosyl-L-methionine-dependent methyltransferases"/>
    <property type="match status" value="1"/>
</dbReference>
<protein>
    <submittedName>
        <fullName evidence="2">FkbM family methyltransferase</fullName>
    </submittedName>
</protein>
<feature type="domain" description="Methyltransferase FkbM" evidence="1">
    <location>
        <begin position="116"/>
        <end position="279"/>
    </location>
</feature>
<dbReference type="NCBIfam" id="TIGR01444">
    <property type="entry name" value="fkbM_fam"/>
    <property type="match status" value="1"/>
</dbReference>
<dbReference type="InterPro" id="IPR052514">
    <property type="entry name" value="SAM-dependent_MTase"/>
</dbReference>
<gene>
    <name evidence="2" type="ORF">GGQ61_002294</name>
</gene>
<dbReference type="InterPro" id="IPR029063">
    <property type="entry name" value="SAM-dependent_MTases_sf"/>
</dbReference>